<organism evidence="1 2">
    <name type="scientific">Planosporangium thailandense</name>
    <dbReference type="NCBI Taxonomy" id="765197"/>
    <lineage>
        <taxon>Bacteria</taxon>
        <taxon>Bacillati</taxon>
        <taxon>Actinomycetota</taxon>
        <taxon>Actinomycetes</taxon>
        <taxon>Micromonosporales</taxon>
        <taxon>Micromonosporaceae</taxon>
        <taxon>Planosporangium</taxon>
    </lineage>
</organism>
<dbReference type="Proteomes" id="UP000722989">
    <property type="component" value="Unassembled WGS sequence"/>
</dbReference>
<gene>
    <name evidence="1" type="ORF">HC031_22925</name>
</gene>
<accession>A0ABX0Y5E3</accession>
<comment type="caution">
    <text evidence="1">The sequence shown here is derived from an EMBL/GenBank/DDBJ whole genome shotgun (WGS) entry which is preliminary data.</text>
</comment>
<dbReference type="Pfam" id="PF08002">
    <property type="entry name" value="DUF1697"/>
    <property type="match status" value="1"/>
</dbReference>
<name>A0ABX0Y5E3_9ACTN</name>
<keyword evidence="2" id="KW-1185">Reference proteome</keyword>
<dbReference type="SUPFAM" id="SSF160379">
    <property type="entry name" value="SP0830-like"/>
    <property type="match status" value="1"/>
</dbReference>
<dbReference type="PANTHER" id="PTHR36439:SF1">
    <property type="entry name" value="DUF1697 DOMAIN-CONTAINING PROTEIN"/>
    <property type="match status" value="1"/>
</dbReference>
<dbReference type="RefSeq" id="WP_167927452.1">
    <property type="nucleotide sequence ID" value="NZ_JAATVY010000019.1"/>
</dbReference>
<proteinExistence type="predicted"/>
<evidence type="ECO:0000313" key="1">
    <source>
        <dbReference type="EMBL" id="NJC72549.1"/>
    </source>
</evidence>
<evidence type="ECO:0000313" key="2">
    <source>
        <dbReference type="Proteomes" id="UP000722989"/>
    </source>
</evidence>
<dbReference type="PIRSF" id="PIRSF008502">
    <property type="entry name" value="UCP008502"/>
    <property type="match status" value="1"/>
</dbReference>
<dbReference type="PANTHER" id="PTHR36439">
    <property type="entry name" value="BLL4334 PROTEIN"/>
    <property type="match status" value="1"/>
</dbReference>
<sequence>MGRYAALLRGVNVGGNGKLAMGDLRRVLESLGYTDVSTYLQSGNALLTSEDDDQDRIAGRIREALRRELDLDRGVIVRTGAELAAVIGGNPFPAAVTQPKLLHVAFLSEQPEPERAAAIEPDICPPDEFGIGDRAVYLRYAVSPGRSRLAELVMRELLRGRPEVVATARNWNTVEALRAMADGV</sequence>
<dbReference type="InterPro" id="IPR012545">
    <property type="entry name" value="DUF1697"/>
</dbReference>
<reference evidence="1 2" key="1">
    <citation type="submission" date="2020-03" db="EMBL/GenBank/DDBJ databases">
        <title>WGS of the type strain of Planosporangium spp.</title>
        <authorList>
            <person name="Thawai C."/>
        </authorList>
    </citation>
    <scope>NUCLEOTIDE SEQUENCE [LARGE SCALE GENOMIC DNA]</scope>
    <source>
        <strain evidence="1 2">TBRC 5610</strain>
    </source>
</reference>
<protein>
    <submittedName>
        <fullName evidence="1">DUF1697 domain-containing protein</fullName>
    </submittedName>
</protein>
<dbReference type="Gene3D" id="3.30.70.1280">
    <property type="entry name" value="SP0830-like domains"/>
    <property type="match status" value="1"/>
</dbReference>
<dbReference type="EMBL" id="JAATVY010000019">
    <property type="protein sequence ID" value="NJC72549.1"/>
    <property type="molecule type" value="Genomic_DNA"/>
</dbReference>